<evidence type="ECO:0000256" key="5">
    <source>
        <dbReference type="SAM" id="Phobius"/>
    </source>
</evidence>
<dbReference type="AlphaFoldDB" id="A0A812T826"/>
<gene>
    <name evidence="6" type="ORF">SNAT2548_LOCUS28813</name>
</gene>
<protein>
    <recommendedName>
        <fullName evidence="8">Sulfite exporter TauE/SafE</fullName>
    </recommendedName>
</protein>
<keyword evidence="3 5" id="KW-1133">Transmembrane helix</keyword>
<sequence>MPGAVASHGRWWTVAAGLSRVASAHDGDEGSIALAAHASTFAANLSTANSSAESARRRRRGGNPFRGSPIWTPGSEIDCSETCGSWRDCSDWPMRMCALDDYCDKHVCLHKRLFPMLGGDASFFFVIFIVAFLAGAPGIGGGGINVPLLMMLNRFTIKEAVPISHIAVMGNALSQLLVNTRLRHPSMPLRPLIHYEVAAVLLPAMLGGNSLGIVVSRVVAPTLLVVLSLALLLMTSCKTFYKGVKAYREQSRKSSTGSISLQRTFLNFDLHPRSQSVCSDSVLHGRNARSGRRLQSSFSPPEPPLDKLPMRIPWKAILFMIAFNIIFCIDYLVMAPDVFGVERCSVPYWIALLALYPVVAASVLVAVRFIRRLDDWHEQRGDGPIEGDPAIGRNAVLTMPLLATVVGLLAGLLGLGGGEFLVPLLLEFGTHPRVAAATSGFLIFFNTSSNVVHYLLAGTIEPFISYGIGCFLFAMFGSLCGLLAGNTRYVKEHSYLIIFLVAVALFASAILLVVRGFSEVSWSFAGFCPP</sequence>
<evidence type="ECO:0008006" key="8">
    <source>
        <dbReference type="Google" id="ProtNLM"/>
    </source>
</evidence>
<feature type="transmembrane region" description="Helical" evidence="5">
    <location>
        <begin position="401"/>
        <end position="422"/>
    </location>
</feature>
<feature type="transmembrane region" description="Helical" evidence="5">
    <location>
        <begin position="346"/>
        <end position="370"/>
    </location>
</feature>
<feature type="transmembrane region" description="Helical" evidence="5">
    <location>
        <begin position="463"/>
        <end position="484"/>
    </location>
</feature>
<comment type="caution">
    <text evidence="6">The sequence shown here is derived from an EMBL/GenBank/DDBJ whole genome shotgun (WGS) entry which is preliminary data.</text>
</comment>
<evidence type="ECO:0000256" key="1">
    <source>
        <dbReference type="ARBA" id="ARBA00004141"/>
    </source>
</evidence>
<dbReference type="EMBL" id="CAJNDS010002533">
    <property type="protein sequence ID" value="CAE7514812.1"/>
    <property type="molecule type" value="Genomic_DNA"/>
</dbReference>
<proteinExistence type="predicted"/>
<dbReference type="GO" id="GO:0031464">
    <property type="term" value="C:Cul4A-RING E3 ubiquitin ligase complex"/>
    <property type="evidence" value="ECO:0007669"/>
    <property type="project" value="TreeGrafter"/>
</dbReference>
<dbReference type="GO" id="GO:0016020">
    <property type="term" value="C:membrane"/>
    <property type="evidence" value="ECO:0007669"/>
    <property type="project" value="UniProtKB-SubCell"/>
</dbReference>
<dbReference type="PANTHER" id="PTHR14255">
    <property type="entry name" value="CEREBLON"/>
    <property type="match status" value="1"/>
</dbReference>
<comment type="subcellular location">
    <subcellularLocation>
        <location evidence="1">Membrane</location>
        <topology evidence="1">Multi-pass membrane protein</topology>
    </subcellularLocation>
</comment>
<feature type="transmembrane region" description="Helical" evidence="5">
    <location>
        <begin position="121"/>
        <end position="140"/>
    </location>
</feature>
<dbReference type="Pfam" id="PF01925">
    <property type="entry name" value="TauE"/>
    <property type="match status" value="2"/>
</dbReference>
<dbReference type="PANTHER" id="PTHR14255:SF3">
    <property type="entry name" value="SULFITE EXPORTER TAUE_SAFE FAMILY PROTEIN 5-RELATED"/>
    <property type="match status" value="1"/>
</dbReference>
<evidence type="ECO:0000256" key="2">
    <source>
        <dbReference type="ARBA" id="ARBA00022692"/>
    </source>
</evidence>
<dbReference type="GO" id="GO:0016567">
    <property type="term" value="P:protein ubiquitination"/>
    <property type="evidence" value="ECO:0007669"/>
    <property type="project" value="TreeGrafter"/>
</dbReference>
<dbReference type="Proteomes" id="UP000604046">
    <property type="component" value="Unassembled WGS sequence"/>
</dbReference>
<feature type="transmembrane region" description="Helical" evidence="5">
    <location>
        <begin position="218"/>
        <end position="241"/>
    </location>
</feature>
<evidence type="ECO:0000256" key="3">
    <source>
        <dbReference type="ARBA" id="ARBA00022989"/>
    </source>
</evidence>
<evidence type="ECO:0000313" key="6">
    <source>
        <dbReference type="EMBL" id="CAE7514812.1"/>
    </source>
</evidence>
<reference evidence="6" key="1">
    <citation type="submission" date="2021-02" db="EMBL/GenBank/DDBJ databases">
        <authorList>
            <person name="Dougan E. K."/>
            <person name="Rhodes N."/>
            <person name="Thang M."/>
            <person name="Chan C."/>
        </authorList>
    </citation>
    <scope>NUCLEOTIDE SEQUENCE</scope>
</reference>
<keyword evidence="4 5" id="KW-0472">Membrane</keyword>
<name>A0A812T826_9DINO</name>
<accession>A0A812T826</accession>
<keyword evidence="2 5" id="KW-0812">Transmembrane</keyword>
<organism evidence="6 7">
    <name type="scientific">Symbiodinium natans</name>
    <dbReference type="NCBI Taxonomy" id="878477"/>
    <lineage>
        <taxon>Eukaryota</taxon>
        <taxon>Sar</taxon>
        <taxon>Alveolata</taxon>
        <taxon>Dinophyceae</taxon>
        <taxon>Suessiales</taxon>
        <taxon>Symbiodiniaceae</taxon>
        <taxon>Symbiodinium</taxon>
    </lineage>
</organism>
<evidence type="ECO:0000313" key="7">
    <source>
        <dbReference type="Proteomes" id="UP000604046"/>
    </source>
</evidence>
<dbReference type="OrthoDB" id="438676at2759"/>
<feature type="transmembrane region" description="Helical" evidence="5">
    <location>
        <begin position="316"/>
        <end position="334"/>
    </location>
</feature>
<feature type="transmembrane region" description="Helical" evidence="5">
    <location>
        <begin position="434"/>
        <end position="456"/>
    </location>
</feature>
<keyword evidence="7" id="KW-1185">Reference proteome</keyword>
<evidence type="ECO:0000256" key="4">
    <source>
        <dbReference type="ARBA" id="ARBA00023136"/>
    </source>
</evidence>
<dbReference type="InterPro" id="IPR002781">
    <property type="entry name" value="TM_pro_TauE-like"/>
</dbReference>
<feature type="transmembrane region" description="Helical" evidence="5">
    <location>
        <begin position="496"/>
        <end position="514"/>
    </location>
</feature>